<feature type="transmembrane region" description="Helical" evidence="10">
    <location>
        <begin position="106"/>
        <end position="131"/>
    </location>
</feature>
<accession>A0A3S5CXA6</accession>
<dbReference type="InterPro" id="IPR001578">
    <property type="entry name" value="Peptidase_C12_UCH"/>
</dbReference>
<gene>
    <name evidence="12" type="ORF">TT172_LOCUS6036</name>
</gene>
<dbReference type="CDD" id="cd09616">
    <property type="entry name" value="Peptidase_C12_UCH_L1_L3"/>
    <property type="match status" value="1"/>
</dbReference>
<feature type="transmembrane region" description="Helical" evidence="10">
    <location>
        <begin position="60"/>
        <end position="85"/>
    </location>
</feature>
<feature type="site" description="Important for enzyme activity" evidence="7">
    <location>
        <position position="461"/>
    </location>
</feature>
<name>A0A3S5CXA6_9PEZI</name>
<sequence>MSAPEPQHPGERLASYFSAFFSTIVGISTLGASISFSKVVQTPVKPWVDYGVAAETIQNHLSVAFVLFLIDLALTSTAASALSLYRPQAVSYFGRRDSHQRRVVMWWATLVSVVLFGLLFAAFVFLGLVVAAYAGPIGWVAVGFLCLFGLTILGVIVWQSPIGSPSPEEVLRRQRERDMLDQDGSPSHVSSPEKSPVRRPAYPPGPGYDDVDDGGEPGPLGHYKDDAISATPRVPADPIPGYDPLVPPYMADLRRLRSLRAEKEERSQARRDSWRDTPSFIPLEANPELLTSLLHKLGLSPALAMHDVYSLTDASLLSFIPRPALALLLVFPLTAAYESHRLAEDALQPAYEGAGPAEPVTWFKQTIRNACGLVGLLHAAANGPARGFVGEGTPLDALLREAEPLGPAERAALVERDGALARAHGEVARRGDTAAPDAADDVDLHYVCFVKGRDGGLWEMDGRRKGPLRRGDLEEAEDVLSEKALALGPLKFLEREAADLRFSCVALAGSLD</sequence>
<evidence type="ECO:0000256" key="1">
    <source>
        <dbReference type="ARBA" id="ARBA00000707"/>
    </source>
</evidence>
<evidence type="ECO:0000256" key="3">
    <source>
        <dbReference type="ARBA" id="ARBA00022670"/>
    </source>
</evidence>
<dbReference type="InterPro" id="IPR038765">
    <property type="entry name" value="Papain-like_cys_pep_sf"/>
</dbReference>
<dbReference type="GO" id="GO:0006511">
    <property type="term" value="P:ubiquitin-dependent protein catabolic process"/>
    <property type="evidence" value="ECO:0007669"/>
    <property type="project" value="UniProtKB-UniRule"/>
</dbReference>
<evidence type="ECO:0000313" key="13">
    <source>
        <dbReference type="Proteomes" id="UP000289323"/>
    </source>
</evidence>
<keyword evidence="10" id="KW-0472">Membrane</keyword>
<dbReference type="PANTHER" id="PTHR10589">
    <property type="entry name" value="UBIQUITIN CARBOXYL-TERMINAL HYDROLASE"/>
    <property type="match status" value="1"/>
</dbReference>
<dbReference type="EC" id="3.4.19.12" evidence="8"/>
<keyword evidence="10" id="KW-0812">Transmembrane</keyword>
<evidence type="ECO:0000259" key="11">
    <source>
        <dbReference type="PROSITE" id="PS52048"/>
    </source>
</evidence>
<dbReference type="Pfam" id="PF01088">
    <property type="entry name" value="Peptidase_C12"/>
    <property type="match status" value="1"/>
</dbReference>
<feature type="active site" description="Nucleophile" evidence="7">
    <location>
        <position position="371"/>
    </location>
</feature>
<evidence type="ECO:0000256" key="5">
    <source>
        <dbReference type="ARBA" id="ARBA00022801"/>
    </source>
</evidence>
<feature type="compositionally biased region" description="Polar residues" evidence="9">
    <location>
        <begin position="184"/>
        <end position="193"/>
    </location>
</feature>
<dbReference type="FunFam" id="3.40.532.10:FF:000008">
    <property type="entry name" value="Ubiquitin carboxyl-terminal hydrolase"/>
    <property type="match status" value="1"/>
</dbReference>
<dbReference type="AlphaFoldDB" id="A0A3S5CXA6"/>
<dbReference type="SUPFAM" id="SSF54001">
    <property type="entry name" value="Cysteine proteinases"/>
    <property type="match status" value="1"/>
</dbReference>
<evidence type="ECO:0000256" key="6">
    <source>
        <dbReference type="ARBA" id="ARBA00022807"/>
    </source>
</evidence>
<dbReference type="InterPro" id="IPR036959">
    <property type="entry name" value="Peptidase_C12_UCH_sf"/>
</dbReference>
<dbReference type="EMBL" id="OUUZ01000011">
    <property type="protein sequence ID" value="SPQ23617.1"/>
    <property type="molecule type" value="Genomic_DNA"/>
</dbReference>
<protein>
    <recommendedName>
        <fullName evidence="8">Ubiquitin carboxyl-terminal hydrolase</fullName>
        <ecNumber evidence="8">3.4.19.12</ecNumber>
    </recommendedName>
</protein>
<dbReference type="GO" id="GO:0004843">
    <property type="term" value="F:cysteine-type deubiquitinase activity"/>
    <property type="evidence" value="ECO:0007669"/>
    <property type="project" value="UniProtKB-UniRule"/>
</dbReference>
<feature type="site" description="Transition state stabilizer" evidence="7">
    <location>
        <position position="365"/>
    </location>
</feature>
<evidence type="ECO:0000256" key="8">
    <source>
        <dbReference type="RuleBase" id="RU361215"/>
    </source>
</evidence>
<proteinExistence type="inferred from homology"/>
<dbReference type="Gene3D" id="3.40.532.10">
    <property type="entry name" value="Peptidase C12, ubiquitin carboxyl-terminal hydrolase"/>
    <property type="match status" value="1"/>
</dbReference>
<dbReference type="PANTHER" id="PTHR10589:SF17">
    <property type="entry name" value="UBIQUITIN CARBOXYL-TERMINAL HYDROLASE"/>
    <property type="match status" value="1"/>
</dbReference>
<keyword evidence="3 7" id="KW-0645">Protease</keyword>
<comment type="catalytic activity">
    <reaction evidence="1 7 8">
        <text>Thiol-dependent hydrolysis of ester, thioester, amide, peptide and isopeptide bonds formed by the C-terminal Gly of ubiquitin (a 76-residue protein attached to proteins as an intracellular targeting signal).</text>
        <dbReference type="EC" id="3.4.19.12"/>
    </reaction>
</comment>
<dbReference type="PRINTS" id="PR00707">
    <property type="entry name" value="UBCTHYDRLASE"/>
</dbReference>
<keyword evidence="10" id="KW-1133">Transmembrane helix</keyword>
<feature type="transmembrane region" description="Helical" evidence="10">
    <location>
        <begin position="16"/>
        <end position="40"/>
    </location>
</feature>
<evidence type="ECO:0000256" key="9">
    <source>
        <dbReference type="SAM" id="MobiDB-lite"/>
    </source>
</evidence>
<evidence type="ECO:0000256" key="7">
    <source>
        <dbReference type="PROSITE-ProRule" id="PRU01393"/>
    </source>
</evidence>
<dbReference type="GO" id="GO:0016579">
    <property type="term" value="P:protein deubiquitination"/>
    <property type="evidence" value="ECO:0007669"/>
    <property type="project" value="TreeGrafter"/>
</dbReference>
<keyword evidence="5 7" id="KW-0378">Hydrolase</keyword>
<keyword evidence="4 7" id="KW-0833">Ubl conjugation pathway</keyword>
<evidence type="ECO:0000256" key="10">
    <source>
        <dbReference type="SAM" id="Phobius"/>
    </source>
</evidence>
<organism evidence="12 13">
    <name type="scientific">Thermothielavioides terrestris</name>
    <dbReference type="NCBI Taxonomy" id="2587410"/>
    <lineage>
        <taxon>Eukaryota</taxon>
        <taxon>Fungi</taxon>
        <taxon>Dikarya</taxon>
        <taxon>Ascomycota</taxon>
        <taxon>Pezizomycotina</taxon>
        <taxon>Sordariomycetes</taxon>
        <taxon>Sordariomycetidae</taxon>
        <taxon>Sordariales</taxon>
        <taxon>Chaetomiaceae</taxon>
        <taxon>Thermothielavioides</taxon>
    </lineage>
</organism>
<reference evidence="12 13" key="1">
    <citation type="submission" date="2018-04" db="EMBL/GenBank/DDBJ databases">
        <authorList>
            <person name="Huttner S."/>
            <person name="Dainat J."/>
        </authorList>
    </citation>
    <scope>NUCLEOTIDE SEQUENCE [LARGE SCALE GENOMIC DNA]</scope>
</reference>
<evidence type="ECO:0000313" key="12">
    <source>
        <dbReference type="EMBL" id="SPQ23617.1"/>
    </source>
</evidence>
<dbReference type="PROSITE" id="PS52048">
    <property type="entry name" value="UCH_DOMAIN"/>
    <property type="match status" value="1"/>
</dbReference>
<dbReference type="Proteomes" id="UP000289323">
    <property type="component" value="Unassembled WGS sequence"/>
</dbReference>
<evidence type="ECO:0000256" key="4">
    <source>
        <dbReference type="ARBA" id="ARBA00022786"/>
    </source>
</evidence>
<evidence type="ECO:0000256" key="2">
    <source>
        <dbReference type="ARBA" id="ARBA00009326"/>
    </source>
</evidence>
<feature type="domain" description="UCH catalytic" evidence="11">
    <location>
        <begin position="279"/>
        <end position="509"/>
    </location>
</feature>
<feature type="region of interest" description="Disordered" evidence="9">
    <location>
        <begin position="179"/>
        <end position="245"/>
    </location>
</feature>
<feature type="active site" description="Proton donor" evidence="7">
    <location>
        <position position="445"/>
    </location>
</feature>
<feature type="transmembrane region" description="Helical" evidence="10">
    <location>
        <begin position="137"/>
        <end position="158"/>
    </location>
</feature>
<comment type="similarity">
    <text evidence="2 7 8">Belongs to the peptidase C12 family.</text>
</comment>
<keyword evidence="6 7" id="KW-0788">Thiol protease</keyword>
<dbReference type="GO" id="GO:0005737">
    <property type="term" value="C:cytoplasm"/>
    <property type="evidence" value="ECO:0007669"/>
    <property type="project" value="TreeGrafter"/>
</dbReference>